<proteinExistence type="inferred from homology"/>
<gene>
    <name evidence="5" type="ORF">DD238_002205</name>
</gene>
<evidence type="ECO:0008006" key="7">
    <source>
        <dbReference type="Google" id="ProtNLM"/>
    </source>
</evidence>
<dbReference type="Proteomes" id="UP000282087">
    <property type="component" value="Unassembled WGS sequence"/>
</dbReference>
<evidence type="ECO:0000313" key="6">
    <source>
        <dbReference type="Proteomes" id="UP000282087"/>
    </source>
</evidence>
<dbReference type="AlphaFoldDB" id="A0A3M6VDE4"/>
<keyword evidence="1 2" id="KW-0808">Transferase</keyword>
<keyword evidence="4" id="KW-0472">Membrane</keyword>
<dbReference type="InterPro" id="IPR048254">
    <property type="entry name" value="CDP_ALCOHOL_P_TRANSF_CS"/>
</dbReference>
<dbReference type="EMBL" id="QLLG01000268">
    <property type="protein sequence ID" value="RMX65058.1"/>
    <property type="molecule type" value="Genomic_DNA"/>
</dbReference>
<dbReference type="InterPro" id="IPR043130">
    <property type="entry name" value="CDP-OH_PTrfase_TM_dom"/>
</dbReference>
<comment type="caution">
    <text evidence="5">The sequence shown here is derived from an EMBL/GenBank/DDBJ whole genome shotgun (WGS) entry which is preliminary data.</text>
</comment>
<dbReference type="PROSITE" id="PS00379">
    <property type="entry name" value="CDP_ALCOHOL_P_TRANSF"/>
    <property type="match status" value="1"/>
</dbReference>
<reference evidence="5 6" key="1">
    <citation type="submission" date="2018-06" db="EMBL/GenBank/DDBJ databases">
        <title>Comparative genomics of downy mildews reveals potential adaptations to biotrophy.</title>
        <authorList>
            <person name="Fletcher K."/>
            <person name="Klosterman S.J."/>
            <person name="Derevnina L."/>
            <person name="Martin F."/>
            <person name="Koike S."/>
            <person name="Reyes Chin-Wo S."/>
            <person name="Mou B."/>
            <person name="Michelmore R."/>
        </authorList>
    </citation>
    <scope>NUCLEOTIDE SEQUENCE [LARGE SCALE GENOMIC DNA]</scope>
    <source>
        <strain evidence="5 6">R14</strain>
    </source>
</reference>
<sequence length="376" mass="41959">MVGIKSEEIMYGSTTVNGSSEGIKRRNSLRSNSSTSSGDDEMETIKLAPTNSSNCSPPSVAKKATYESILERYLMATCTKMYDVEELIDYYWHRRLAAVPTVIVSYLPFVITPNQITIFGLFLGWGAALCLYDSEFHYPLSWEPSHSLLTAAFLMFTWIISDCTDGQVARLCKRGTRTGRILDGVVDFLVIVPNFLIMGDVMLFYLSFGSGMSLWLHALIYDKIKNVYMENALPQSECDGETVASVRAEYRAALKQSACALDTILLGIYTAYLTIQASFTSDAASKAETNRQAVLGACTSEQHEAYRRRFSGLARIASFLGVSTHVTAVYLAYFLAIFHWDVIFYMQFYPIVLLNIVLVGVLIEYKRSGMATYTPS</sequence>
<evidence type="ECO:0000256" key="3">
    <source>
        <dbReference type="SAM" id="MobiDB-lite"/>
    </source>
</evidence>
<keyword evidence="4" id="KW-1133">Transmembrane helix</keyword>
<feature type="region of interest" description="Disordered" evidence="3">
    <location>
        <begin position="14"/>
        <end position="41"/>
    </location>
</feature>
<dbReference type="GO" id="GO:0016780">
    <property type="term" value="F:phosphotransferase activity, for other substituted phosphate groups"/>
    <property type="evidence" value="ECO:0007669"/>
    <property type="project" value="InterPro"/>
</dbReference>
<evidence type="ECO:0000256" key="4">
    <source>
        <dbReference type="SAM" id="Phobius"/>
    </source>
</evidence>
<keyword evidence="4" id="KW-0812">Transmembrane</keyword>
<name>A0A3M6VDE4_9STRA</name>
<evidence type="ECO:0000313" key="5">
    <source>
        <dbReference type="EMBL" id="RMX65058.1"/>
    </source>
</evidence>
<feature type="transmembrane region" description="Helical" evidence="4">
    <location>
        <begin position="103"/>
        <end position="125"/>
    </location>
</feature>
<feature type="transmembrane region" description="Helical" evidence="4">
    <location>
        <begin position="316"/>
        <end position="336"/>
    </location>
</feature>
<accession>A0A3M6VDE4</accession>
<dbReference type="VEuPathDB" id="FungiDB:DD237_008262"/>
<evidence type="ECO:0000256" key="1">
    <source>
        <dbReference type="ARBA" id="ARBA00022679"/>
    </source>
</evidence>
<organism evidence="5 6">
    <name type="scientific">Peronospora effusa</name>
    <dbReference type="NCBI Taxonomy" id="542832"/>
    <lineage>
        <taxon>Eukaryota</taxon>
        <taxon>Sar</taxon>
        <taxon>Stramenopiles</taxon>
        <taxon>Oomycota</taxon>
        <taxon>Peronosporomycetes</taxon>
        <taxon>Peronosporales</taxon>
        <taxon>Peronosporaceae</taxon>
        <taxon>Peronospora</taxon>
    </lineage>
</organism>
<feature type="transmembrane region" description="Helical" evidence="4">
    <location>
        <begin position="145"/>
        <end position="161"/>
    </location>
</feature>
<feature type="transmembrane region" description="Helical" evidence="4">
    <location>
        <begin position="203"/>
        <end position="221"/>
    </location>
</feature>
<dbReference type="GO" id="GO:0008654">
    <property type="term" value="P:phospholipid biosynthetic process"/>
    <property type="evidence" value="ECO:0007669"/>
    <property type="project" value="InterPro"/>
</dbReference>
<protein>
    <recommendedName>
        <fullName evidence="7">CDP-alcohol phosphatidyltransferase</fullName>
    </recommendedName>
</protein>
<comment type="similarity">
    <text evidence="2">Belongs to the CDP-alcohol phosphatidyltransferase class-I family.</text>
</comment>
<dbReference type="GO" id="GO:0016020">
    <property type="term" value="C:membrane"/>
    <property type="evidence" value="ECO:0007669"/>
    <property type="project" value="InterPro"/>
</dbReference>
<dbReference type="InterPro" id="IPR000462">
    <property type="entry name" value="CDP-OH_P_trans"/>
</dbReference>
<dbReference type="Pfam" id="PF01066">
    <property type="entry name" value="CDP-OH_P_transf"/>
    <property type="match status" value="1"/>
</dbReference>
<feature type="transmembrane region" description="Helical" evidence="4">
    <location>
        <begin position="181"/>
        <end position="197"/>
    </location>
</feature>
<keyword evidence="6" id="KW-1185">Reference proteome</keyword>
<evidence type="ECO:0000256" key="2">
    <source>
        <dbReference type="RuleBase" id="RU003750"/>
    </source>
</evidence>
<dbReference type="Gene3D" id="1.20.120.1760">
    <property type="match status" value="1"/>
</dbReference>
<feature type="transmembrane region" description="Helical" evidence="4">
    <location>
        <begin position="342"/>
        <end position="363"/>
    </location>
</feature>